<keyword evidence="13" id="KW-0289">Folate biosynthesis</keyword>
<evidence type="ECO:0000256" key="15">
    <source>
        <dbReference type="ARBA" id="ARBA00030592"/>
    </source>
</evidence>
<dbReference type="Gene3D" id="3.90.190.20">
    <property type="entry name" value="Mur ligase, C-terminal domain"/>
    <property type="match status" value="1"/>
</dbReference>
<keyword evidence="22" id="KW-1133">Transmembrane helix</keyword>
<evidence type="ECO:0000256" key="4">
    <source>
        <dbReference type="ARBA" id="ARBA00008276"/>
    </source>
</evidence>
<name>A0A2U8BRA3_9RICK</name>
<reference evidence="25 26" key="1">
    <citation type="journal article" date="2018" name="Genome Biol. Evol.">
        <title>The Genome Sequence of "Candidatus Fokinia solitaria": Insights on Reductive Evolution in Rickettsiales.</title>
        <authorList>
            <person name="Floriano A.M."/>
            <person name="Castelli M."/>
            <person name="Krenek S."/>
            <person name="Berendonk T.U."/>
            <person name="Bazzocchi C."/>
            <person name="Petroni G."/>
            <person name="Sassera D."/>
        </authorList>
    </citation>
    <scope>NUCLEOTIDE SEQUENCE [LARGE SCALE GENOMIC DNA]</scope>
    <source>
        <strain evidence="25">Rio ETE_ALG 3VII</strain>
    </source>
</reference>
<dbReference type="EC" id="6.3.2.12" evidence="5"/>
<evidence type="ECO:0000256" key="20">
    <source>
        <dbReference type="ARBA" id="ARBA00049161"/>
    </source>
</evidence>
<dbReference type="GO" id="GO:0046872">
    <property type="term" value="F:metal ion binding"/>
    <property type="evidence" value="ECO:0007669"/>
    <property type="project" value="UniProtKB-KW"/>
</dbReference>
<dbReference type="SUPFAM" id="SSF53244">
    <property type="entry name" value="MurD-like peptide ligases, peptide-binding domain"/>
    <property type="match status" value="1"/>
</dbReference>
<evidence type="ECO:0000256" key="18">
    <source>
        <dbReference type="ARBA" id="ARBA00047808"/>
    </source>
</evidence>
<dbReference type="InterPro" id="IPR018109">
    <property type="entry name" value="Folylpolyglutamate_synth_CS"/>
</dbReference>
<dbReference type="GO" id="GO:0046656">
    <property type="term" value="P:folic acid biosynthetic process"/>
    <property type="evidence" value="ECO:0007669"/>
    <property type="project" value="UniProtKB-KW"/>
</dbReference>
<comment type="pathway">
    <text evidence="3">Cofactor biosynthesis; tetrahydrofolylpolyglutamate biosynthesis.</text>
</comment>
<dbReference type="GO" id="GO:0008841">
    <property type="term" value="F:dihydrofolate synthase activity"/>
    <property type="evidence" value="ECO:0007669"/>
    <property type="project" value="UniProtKB-EC"/>
</dbReference>
<evidence type="ECO:0000256" key="6">
    <source>
        <dbReference type="ARBA" id="ARBA00013025"/>
    </source>
</evidence>
<feature type="domain" description="Mur ligase central" evidence="24">
    <location>
        <begin position="43"/>
        <end position="283"/>
    </location>
</feature>
<keyword evidence="11 21" id="KW-0067">ATP-binding</keyword>
<proteinExistence type="inferred from homology"/>
<accession>A0A2U8BRA3</accession>
<comment type="pathway">
    <text evidence="2">Cofactor biosynthesis; tetrahydrofolate biosynthesis; 7,8-dihydrofolate from 2-amino-4-hydroxy-6-hydroxymethyl-7,8-dihydropteridine diphosphate and 4-aminobenzoate: step 2/2.</text>
</comment>
<evidence type="ECO:0000256" key="11">
    <source>
        <dbReference type="ARBA" id="ARBA00022840"/>
    </source>
</evidence>
<keyword evidence="22" id="KW-0812">Transmembrane</keyword>
<dbReference type="EMBL" id="CP025989">
    <property type="protein sequence ID" value="AWD32876.1"/>
    <property type="molecule type" value="Genomic_DNA"/>
</dbReference>
<dbReference type="SUPFAM" id="SSF53623">
    <property type="entry name" value="MurD-like peptide ligases, catalytic domain"/>
    <property type="match status" value="1"/>
</dbReference>
<comment type="function">
    <text evidence="1">Functions in two distinct reactions of the de novo folate biosynthetic pathway. Catalyzes the addition of a glutamate residue to dihydropteroate (7,8-dihydropteroate or H2Pte) to form dihydrofolate (7,8-dihydrofolate monoglutamate or H2Pte-Glu). Also catalyzes successive additions of L-glutamate to tetrahydrofolate or 10-formyltetrahydrofolate or 5,10-methylenetetrahydrofolate, leading to folylpolyglutamate derivatives.</text>
</comment>
<feature type="domain" description="Mur ligase C-terminal" evidence="23">
    <location>
        <begin position="312"/>
        <end position="443"/>
    </location>
</feature>
<dbReference type="KEGG" id="fso:Fsol_00063"/>
<keyword evidence="26" id="KW-1185">Reference proteome</keyword>
<dbReference type="Proteomes" id="UP000244519">
    <property type="component" value="Chromosome"/>
</dbReference>
<dbReference type="InterPro" id="IPR013221">
    <property type="entry name" value="Mur_ligase_cen"/>
</dbReference>
<evidence type="ECO:0000256" key="7">
    <source>
        <dbReference type="ARBA" id="ARBA00019357"/>
    </source>
</evidence>
<dbReference type="Pfam" id="PF08245">
    <property type="entry name" value="Mur_ligase_M"/>
    <property type="match status" value="1"/>
</dbReference>
<dbReference type="UniPathway" id="UPA00077">
    <property type="reaction ID" value="UER00157"/>
</dbReference>
<evidence type="ECO:0000256" key="9">
    <source>
        <dbReference type="ARBA" id="ARBA00022723"/>
    </source>
</evidence>
<evidence type="ECO:0000256" key="19">
    <source>
        <dbReference type="ARBA" id="ARBA00049035"/>
    </source>
</evidence>
<evidence type="ECO:0000313" key="26">
    <source>
        <dbReference type="Proteomes" id="UP000244519"/>
    </source>
</evidence>
<dbReference type="GO" id="GO:0005524">
    <property type="term" value="F:ATP binding"/>
    <property type="evidence" value="ECO:0007669"/>
    <property type="project" value="UniProtKB-KW"/>
</dbReference>
<keyword evidence="22" id="KW-0472">Membrane</keyword>
<dbReference type="PANTHER" id="PTHR11136:SF0">
    <property type="entry name" value="DIHYDROFOLATE SYNTHETASE-RELATED"/>
    <property type="match status" value="1"/>
</dbReference>
<evidence type="ECO:0000313" key="25">
    <source>
        <dbReference type="EMBL" id="AWD32876.1"/>
    </source>
</evidence>
<evidence type="ECO:0000256" key="17">
    <source>
        <dbReference type="ARBA" id="ARBA00047493"/>
    </source>
</evidence>
<sequence>MSITMPPWPKLLNNNVQPGLERIKEIITALRVDMSALPPVVHITGTNGKGSTVAYLGECFKNAKYSTHRYISPHLIKFNERIVIQDREISDEQLEILCNYGSHIIGNEGKFSFFEATTGLALYEFSQKKADVLLLEVGMGGSFDATNVVEEKILNIITPISMDHVEFLGDSLSSIAMEKCGIIRLDSIAVVSWQPTEAANAIISYCESKNVSLVLFGRDWNFEVFDEEIELHFRLPRRLRNKVLVDSLALIGIESLEGGTVFRIPKPTLAGIHQILNAATAAIAMLMLGLLYYKKISLLHISEAVKHAFWPGRMQTITSHDLGYNLPSNVTLIFDGAHNVAGAEMLMASILQLKSNATPLYVVHGRTKGRDIEGFLRFFQTETVLLCVTAIRSEPKSESSLVLYDKATKMGFNCKIVEDVHAGIEECISHAKDKKALILVCGSLYLFSDLKTK</sequence>
<gene>
    <name evidence="25" type="ORF">Fsol_00063</name>
</gene>
<protein>
    <recommendedName>
        <fullName evidence="7">Dihydrofolate synthase/folylpolyglutamate synthase</fullName>
        <ecNumber evidence="5">6.3.2.12</ecNumber>
        <ecNumber evidence="6">6.3.2.17</ecNumber>
    </recommendedName>
    <alternativeName>
        <fullName evidence="16">Folylpoly-gamma-glutamate synthetase-dihydrofolate synthetase</fullName>
    </alternativeName>
    <alternativeName>
        <fullName evidence="14">Folylpolyglutamate synthetase</fullName>
    </alternativeName>
    <alternativeName>
        <fullName evidence="15">Tetrahydrofolylpolyglutamate synthase</fullName>
    </alternativeName>
</protein>
<evidence type="ECO:0000256" key="2">
    <source>
        <dbReference type="ARBA" id="ARBA00004799"/>
    </source>
</evidence>
<evidence type="ECO:0000259" key="24">
    <source>
        <dbReference type="Pfam" id="PF08245"/>
    </source>
</evidence>
<comment type="catalytic activity">
    <reaction evidence="18">
        <text>10-formyltetrahydrofolyl-(gamma-L-Glu)(n) + L-glutamate + ATP = 10-formyltetrahydrofolyl-(gamma-L-Glu)(n+1) + ADP + phosphate + H(+)</text>
        <dbReference type="Rhea" id="RHEA:51904"/>
        <dbReference type="Rhea" id="RHEA-COMP:13088"/>
        <dbReference type="Rhea" id="RHEA-COMP:14300"/>
        <dbReference type="ChEBI" id="CHEBI:15378"/>
        <dbReference type="ChEBI" id="CHEBI:29985"/>
        <dbReference type="ChEBI" id="CHEBI:30616"/>
        <dbReference type="ChEBI" id="CHEBI:43474"/>
        <dbReference type="ChEBI" id="CHEBI:134413"/>
        <dbReference type="ChEBI" id="CHEBI:456216"/>
        <dbReference type="EC" id="6.3.2.17"/>
    </reaction>
</comment>
<evidence type="ECO:0000256" key="16">
    <source>
        <dbReference type="ARBA" id="ARBA00032510"/>
    </source>
</evidence>
<dbReference type="EC" id="6.3.2.17" evidence="6"/>
<dbReference type="InterPro" id="IPR004101">
    <property type="entry name" value="Mur_ligase_C"/>
</dbReference>
<dbReference type="GO" id="GO:0046654">
    <property type="term" value="P:tetrahydrofolate biosynthetic process"/>
    <property type="evidence" value="ECO:0007669"/>
    <property type="project" value="UniProtKB-UniPathway"/>
</dbReference>
<dbReference type="GO" id="GO:0004326">
    <property type="term" value="F:tetrahydrofolylpolyglutamate synthase activity"/>
    <property type="evidence" value="ECO:0007669"/>
    <property type="project" value="UniProtKB-EC"/>
</dbReference>
<evidence type="ECO:0000256" key="3">
    <source>
        <dbReference type="ARBA" id="ARBA00005150"/>
    </source>
</evidence>
<evidence type="ECO:0000256" key="12">
    <source>
        <dbReference type="ARBA" id="ARBA00022842"/>
    </source>
</evidence>
<feature type="transmembrane region" description="Helical" evidence="22">
    <location>
        <begin position="274"/>
        <end position="293"/>
    </location>
</feature>
<comment type="catalytic activity">
    <reaction evidence="17">
        <text>(6S)-5,6,7,8-tetrahydrofolyl-(gamma-L-Glu)(n) + L-glutamate + ATP = (6S)-5,6,7,8-tetrahydrofolyl-(gamma-L-Glu)(n+1) + ADP + phosphate + H(+)</text>
        <dbReference type="Rhea" id="RHEA:10580"/>
        <dbReference type="Rhea" id="RHEA-COMP:14738"/>
        <dbReference type="Rhea" id="RHEA-COMP:14740"/>
        <dbReference type="ChEBI" id="CHEBI:15378"/>
        <dbReference type="ChEBI" id="CHEBI:29985"/>
        <dbReference type="ChEBI" id="CHEBI:30616"/>
        <dbReference type="ChEBI" id="CHEBI:43474"/>
        <dbReference type="ChEBI" id="CHEBI:141005"/>
        <dbReference type="ChEBI" id="CHEBI:456216"/>
        <dbReference type="EC" id="6.3.2.17"/>
    </reaction>
</comment>
<dbReference type="InterPro" id="IPR001645">
    <property type="entry name" value="Folylpolyglutamate_synth"/>
</dbReference>
<dbReference type="GO" id="GO:0005737">
    <property type="term" value="C:cytoplasm"/>
    <property type="evidence" value="ECO:0007669"/>
    <property type="project" value="TreeGrafter"/>
</dbReference>
<comment type="similarity">
    <text evidence="4 21">Belongs to the folylpolyglutamate synthase family.</text>
</comment>
<keyword evidence="10 21" id="KW-0547">Nucleotide-binding</keyword>
<keyword evidence="8 21" id="KW-0436">Ligase</keyword>
<evidence type="ECO:0000259" key="23">
    <source>
        <dbReference type="Pfam" id="PF02875"/>
    </source>
</evidence>
<evidence type="ECO:0000256" key="21">
    <source>
        <dbReference type="PIRNR" id="PIRNR001563"/>
    </source>
</evidence>
<comment type="catalytic activity">
    <reaction evidence="19">
        <text>(6R)-5,10-methylenetetrahydrofolyl-(gamma-L-Glu)(n) + L-glutamate + ATP = (6R)-5,10-methylenetetrahydrofolyl-(gamma-L-Glu)(n+1) + ADP + phosphate + H(+)</text>
        <dbReference type="Rhea" id="RHEA:51912"/>
        <dbReference type="Rhea" id="RHEA-COMP:13257"/>
        <dbReference type="Rhea" id="RHEA-COMP:13258"/>
        <dbReference type="ChEBI" id="CHEBI:15378"/>
        <dbReference type="ChEBI" id="CHEBI:29985"/>
        <dbReference type="ChEBI" id="CHEBI:30616"/>
        <dbReference type="ChEBI" id="CHEBI:43474"/>
        <dbReference type="ChEBI" id="CHEBI:136572"/>
        <dbReference type="ChEBI" id="CHEBI:456216"/>
        <dbReference type="EC" id="6.3.2.17"/>
    </reaction>
</comment>
<dbReference type="Pfam" id="PF02875">
    <property type="entry name" value="Mur_ligase_C"/>
    <property type="match status" value="1"/>
</dbReference>
<dbReference type="Gene3D" id="3.40.1190.10">
    <property type="entry name" value="Mur-like, catalytic domain"/>
    <property type="match status" value="1"/>
</dbReference>
<evidence type="ECO:0000256" key="5">
    <source>
        <dbReference type="ARBA" id="ARBA00013023"/>
    </source>
</evidence>
<organism evidence="25 26">
    <name type="scientific">Candidatus Fokinia solitaria</name>
    <dbReference type="NCBI Taxonomy" id="1802984"/>
    <lineage>
        <taxon>Bacteria</taxon>
        <taxon>Pseudomonadati</taxon>
        <taxon>Pseudomonadota</taxon>
        <taxon>Alphaproteobacteria</taxon>
        <taxon>Rickettsiales</taxon>
        <taxon>Candidatus Midichloriaceae</taxon>
        <taxon>Candidatus Fokinia</taxon>
    </lineage>
</organism>
<evidence type="ECO:0000256" key="13">
    <source>
        <dbReference type="ARBA" id="ARBA00022909"/>
    </source>
</evidence>
<evidence type="ECO:0000256" key="14">
    <source>
        <dbReference type="ARBA" id="ARBA00030048"/>
    </source>
</evidence>
<dbReference type="AlphaFoldDB" id="A0A2U8BRA3"/>
<dbReference type="PROSITE" id="PS01012">
    <property type="entry name" value="FOLYLPOLYGLU_SYNT_2"/>
    <property type="match status" value="1"/>
</dbReference>
<dbReference type="InterPro" id="IPR036565">
    <property type="entry name" value="Mur-like_cat_sf"/>
</dbReference>
<evidence type="ECO:0000256" key="8">
    <source>
        <dbReference type="ARBA" id="ARBA00022598"/>
    </source>
</evidence>
<comment type="catalytic activity">
    <reaction evidence="20">
        <text>7,8-dihydropteroate + L-glutamate + ATP = 7,8-dihydrofolate + ADP + phosphate + H(+)</text>
        <dbReference type="Rhea" id="RHEA:23584"/>
        <dbReference type="ChEBI" id="CHEBI:15378"/>
        <dbReference type="ChEBI" id="CHEBI:17839"/>
        <dbReference type="ChEBI" id="CHEBI:29985"/>
        <dbReference type="ChEBI" id="CHEBI:30616"/>
        <dbReference type="ChEBI" id="CHEBI:43474"/>
        <dbReference type="ChEBI" id="CHEBI:57451"/>
        <dbReference type="ChEBI" id="CHEBI:456216"/>
        <dbReference type="EC" id="6.3.2.12"/>
    </reaction>
</comment>
<keyword evidence="12" id="KW-0460">Magnesium</keyword>
<evidence type="ECO:0000256" key="1">
    <source>
        <dbReference type="ARBA" id="ARBA00002714"/>
    </source>
</evidence>
<dbReference type="PIRSF" id="PIRSF001563">
    <property type="entry name" value="Folylpolyglu_synth"/>
    <property type="match status" value="1"/>
</dbReference>
<evidence type="ECO:0000256" key="10">
    <source>
        <dbReference type="ARBA" id="ARBA00022741"/>
    </source>
</evidence>
<evidence type="ECO:0000256" key="22">
    <source>
        <dbReference type="SAM" id="Phobius"/>
    </source>
</evidence>
<dbReference type="InterPro" id="IPR036615">
    <property type="entry name" value="Mur_ligase_C_dom_sf"/>
</dbReference>
<keyword evidence="9" id="KW-0479">Metal-binding</keyword>
<dbReference type="NCBIfam" id="TIGR01499">
    <property type="entry name" value="folC"/>
    <property type="match status" value="1"/>
</dbReference>
<dbReference type="PANTHER" id="PTHR11136">
    <property type="entry name" value="FOLYLPOLYGLUTAMATE SYNTHASE-RELATED"/>
    <property type="match status" value="1"/>
</dbReference>